<keyword evidence="2" id="KW-1133">Transmembrane helix</keyword>
<evidence type="ECO:0000256" key="2">
    <source>
        <dbReference type="SAM" id="Phobius"/>
    </source>
</evidence>
<reference evidence="4 6" key="2">
    <citation type="submission" date="2022-02" db="EMBL/GenBank/DDBJ databases">
        <title>Uncovering new skin microbiome diversity through culturing and metagenomics.</title>
        <authorList>
            <person name="Conlan S."/>
            <person name="Deming C."/>
            <person name="Nisc Comparative Sequencing Program N."/>
            <person name="Segre J.A."/>
        </authorList>
    </citation>
    <scope>NUCLEOTIDE SEQUENCE [LARGE SCALE GENOMIC DNA]</scope>
    <source>
        <strain evidence="4 6">ACRQV</strain>
    </source>
</reference>
<dbReference type="Proteomes" id="UP001521911">
    <property type="component" value="Unassembled WGS sequence"/>
</dbReference>
<evidence type="ECO:0000256" key="1">
    <source>
        <dbReference type="SAM" id="MobiDB-lite"/>
    </source>
</evidence>
<dbReference type="EMBL" id="JAKRDF010000005">
    <property type="protein sequence ID" value="MCG7275958.1"/>
    <property type="molecule type" value="Genomic_DNA"/>
</dbReference>
<dbReference type="EMBL" id="CP010827">
    <property type="protein sequence ID" value="AJI78556.1"/>
    <property type="molecule type" value="Genomic_DNA"/>
</dbReference>
<feature type="compositionally biased region" description="Low complexity" evidence="1">
    <location>
        <begin position="1"/>
        <end position="16"/>
    </location>
</feature>
<keyword evidence="6" id="KW-1185">Reference proteome</keyword>
<dbReference type="Proteomes" id="UP000031890">
    <property type="component" value="Chromosome"/>
</dbReference>
<feature type="transmembrane region" description="Helical" evidence="2">
    <location>
        <begin position="31"/>
        <end position="51"/>
    </location>
</feature>
<dbReference type="STRING" id="161899.CSING_05085"/>
<organism evidence="3 5">
    <name type="scientific">Corynebacterium singulare</name>
    <dbReference type="NCBI Taxonomy" id="161899"/>
    <lineage>
        <taxon>Bacteria</taxon>
        <taxon>Bacillati</taxon>
        <taxon>Actinomycetota</taxon>
        <taxon>Actinomycetes</taxon>
        <taxon>Mycobacteriales</taxon>
        <taxon>Corynebacteriaceae</taxon>
        <taxon>Corynebacterium</taxon>
    </lineage>
</organism>
<evidence type="ECO:0000313" key="3">
    <source>
        <dbReference type="EMBL" id="AJI78556.1"/>
    </source>
</evidence>
<dbReference type="KEGG" id="csx:CSING_05085"/>
<evidence type="ECO:0000313" key="6">
    <source>
        <dbReference type="Proteomes" id="UP001521911"/>
    </source>
</evidence>
<gene>
    <name evidence="3" type="ORF">CSING_05085</name>
    <name evidence="4" type="ORF">MHK08_05685</name>
</gene>
<dbReference type="RefSeq" id="WP_042530216.1">
    <property type="nucleotide sequence ID" value="NZ_CP010827.1"/>
</dbReference>
<name>A0A0B6F3G0_9CORY</name>
<keyword evidence="2" id="KW-0812">Transmembrane</keyword>
<dbReference type="OrthoDB" id="4425882at2"/>
<protein>
    <submittedName>
        <fullName evidence="4">DUF4307 domain-containing protein</fullName>
    </submittedName>
</protein>
<dbReference type="Pfam" id="PF14155">
    <property type="entry name" value="DUF4307"/>
    <property type="match status" value="1"/>
</dbReference>
<sequence>MSSAGSARPASRSQSRYGSAPKNKGSWTNRALVLIFAATFIALIVFGIRYFQTQQKVNAHISYVSHEIISDDTARVWVDITRNRVEEPAYCIVQAFDYSKAEVGRREIAVPAGGDDAQRIAIDIPTNHRAVAGGAYGCSGNIPSYLDIDSMDNVTFEGAATHS</sequence>
<evidence type="ECO:0000313" key="4">
    <source>
        <dbReference type="EMBL" id="MCG7275958.1"/>
    </source>
</evidence>
<reference evidence="3 5" key="1">
    <citation type="journal article" date="2015" name="Genome Announc.">
        <title>Complete Genome Sequence and Annotation of Corynebacterium singulare DSM 44357, Isolated from a Human Semen Specimen.</title>
        <authorList>
            <person name="Merten M."/>
            <person name="Brinkrolf K."/>
            <person name="Albersmeier A."/>
            <person name="Kutter Y."/>
            <person name="Ruckert C."/>
            <person name="Tauch A."/>
        </authorList>
    </citation>
    <scope>NUCLEOTIDE SEQUENCE [LARGE SCALE GENOMIC DNA]</scope>
    <source>
        <strain evidence="3">IBS B52218</strain>
    </source>
</reference>
<dbReference type="InterPro" id="IPR025443">
    <property type="entry name" value="DUF4307"/>
</dbReference>
<feature type="region of interest" description="Disordered" evidence="1">
    <location>
        <begin position="1"/>
        <end position="24"/>
    </location>
</feature>
<dbReference type="HOGENOM" id="CLU_121826_0_0_11"/>
<dbReference type="AlphaFoldDB" id="A0A0B6F3G0"/>
<keyword evidence="2" id="KW-0472">Membrane</keyword>
<proteinExistence type="predicted"/>
<evidence type="ECO:0000313" key="5">
    <source>
        <dbReference type="Proteomes" id="UP000031890"/>
    </source>
</evidence>
<accession>A0A0B6F3G0</accession>